<dbReference type="Proteomes" id="UP000192277">
    <property type="component" value="Unassembled WGS sequence"/>
</dbReference>
<dbReference type="InterPro" id="IPR002035">
    <property type="entry name" value="VWF_A"/>
</dbReference>
<dbReference type="SUPFAM" id="SSF53300">
    <property type="entry name" value="vWA-like"/>
    <property type="match status" value="1"/>
</dbReference>
<name>A0ABX3P515_9BACT</name>
<dbReference type="PROSITE" id="PS50234">
    <property type="entry name" value="VWFA"/>
    <property type="match status" value="1"/>
</dbReference>
<feature type="transmembrane region" description="Helical" evidence="5">
    <location>
        <begin position="56"/>
        <end position="77"/>
    </location>
</feature>
<proteinExistence type="predicted"/>
<protein>
    <recommendedName>
        <fullName evidence="6">VWFA domain-containing protein</fullName>
    </recommendedName>
</protein>
<evidence type="ECO:0000259" key="6">
    <source>
        <dbReference type="PROSITE" id="PS50234"/>
    </source>
</evidence>
<sequence length="333" mass="36891">MDYRFQHIEYLIALATIPLLVALYFQLLYWKKNTIKKIGDHNLVQSLIANYSPTNFLLKFLFFALALAAVIAAAANLQKPGAMEDVQRKGVDVVIALDVSKSMLAEDIKPNRLERARQLVYKLMDQLPNDRVGLVLFAGRAYLQMPLTTDHSAAHMYIQQAGPDVVPTQGTVISEALRASNSAFNSKERKFKSIVLITDGEDHDPQAVPLAQQLEQDGVMINTVGIGSAEGAPIMDPATNAYKKDENGNTVVTKLNEGELQQLAGATKGVYVKLDDVDAAVNAITKQLGTIESNILDDNAFRDYKSYFQWFLAIALVFLIIEFFLPERKLKAA</sequence>
<feature type="domain" description="VWFA" evidence="6">
    <location>
        <begin position="92"/>
        <end position="288"/>
    </location>
</feature>
<evidence type="ECO:0000313" key="8">
    <source>
        <dbReference type="Proteomes" id="UP000192277"/>
    </source>
</evidence>
<feature type="transmembrane region" description="Helical" evidence="5">
    <location>
        <begin position="12"/>
        <end position="30"/>
    </location>
</feature>
<dbReference type="PANTHER" id="PTHR22550">
    <property type="entry name" value="SPORE GERMINATION PROTEIN"/>
    <property type="match status" value="1"/>
</dbReference>
<dbReference type="PANTHER" id="PTHR22550:SF5">
    <property type="entry name" value="LEUCINE ZIPPER PROTEIN 4"/>
    <property type="match status" value="1"/>
</dbReference>
<dbReference type="InterPro" id="IPR036465">
    <property type="entry name" value="vWFA_dom_sf"/>
</dbReference>
<evidence type="ECO:0000256" key="2">
    <source>
        <dbReference type="ARBA" id="ARBA00022692"/>
    </source>
</evidence>
<dbReference type="EMBL" id="LWBO01000001">
    <property type="protein sequence ID" value="OQP55237.1"/>
    <property type="molecule type" value="Genomic_DNA"/>
</dbReference>
<keyword evidence="4 5" id="KW-0472">Membrane</keyword>
<comment type="caution">
    <text evidence="7">The sequence shown here is derived from an EMBL/GenBank/DDBJ whole genome shotgun (WGS) entry which is preliminary data.</text>
</comment>
<dbReference type="SMART" id="SM00327">
    <property type="entry name" value="VWA"/>
    <property type="match status" value="1"/>
</dbReference>
<evidence type="ECO:0000256" key="3">
    <source>
        <dbReference type="ARBA" id="ARBA00022989"/>
    </source>
</evidence>
<keyword evidence="2 5" id="KW-0812">Transmembrane</keyword>
<dbReference type="InterPro" id="IPR050768">
    <property type="entry name" value="UPF0353/GerABKA_families"/>
</dbReference>
<gene>
    <name evidence="7" type="ORF">A4D02_02690</name>
</gene>
<evidence type="ECO:0000313" key="7">
    <source>
        <dbReference type="EMBL" id="OQP55237.1"/>
    </source>
</evidence>
<evidence type="ECO:0000256" key="4">
    <source>
        <dbReference type="ARBA" id="ARBA00023136"/>
    </source>
</evidence>
<feature type="transmembrane region" description="Helical" evidence="5">
    <location>
        <begin position="307"/>
        <end position="325"/>
    </location>
</feature>
<keyword evidence="3 5" id="KW-1133">Transmembrane helix</keyword>
<dbReference type="Gene3D" id="3.40.50.410">
    <property type="entry name" value="von Willebrand factor, type A domain"/>
    <property type="match status" value="1"/>
</dbReference>
<keyword evidence="8" id="KW-1185">Reference proteome</keyword>
<keyword evidence="1" id="KW-1003">Cell membrane</keyword>
<accession>A0ABX3P515</accession>
<evidence type="ECO:0000256" key="5">
    <source>
        <dbReference type="SAM" id="Phobius"/>
    </source>
</evidence>
<dbReference type="Pfam" id="PF13519">
    <property type="entry name" value="VWA_2"/>
    <property type="match status" value="1"/>
</dbReference>
<reference evidence="7 8" key="1">
    <citation type="submission" date="2016-04" db="EMBL/GenBank/DDBJ databases">
        <authorList>
            <person name="Chen L."/>
            <person name="Zhuang W."/>
            <person name="Wang G."/>
        </authorList>
    </citation>
    <scope>NUCLEOTIDE SEQUENCE [LARGE SCALE GENOMIC DNA]</scope>
    <source>
        <strain evidence="8">GR20</strain>
    </source>
</reference>
<organism evidence="7 8">
    <name type="scientific">Niastella koreensis</name>
    <dbReference type="NCBI Taxonomy" id="354356"/>
    <lineage>
        <taxon>Bacteria</taxon>
        <taxon>Pseudomonadati</taxon>
        <taxon>Bacteroidota</taxon>
        <taxon>Chitinophagia</taxon>
        <taxon>Chitinophagales</taxon>
        <taxon>Chitinophagaceae</taxon>
        <taxon>Niastella</taxon>
    </lineage>
</organism>
<evidence type="ECO:0000256" key="1">
    <source>
        <dbReference type="ARBA" id="ARBA00022475"/>
    </source>
</evidence>
<dbReference type="RefSeq" id="WP_014222825.1">
    <property type="nucleotide sequence ID" value="NZ_LWBO01000001.1"/>
</dbReference>